<proteinExistence type="predicted"/>
<evidence type="ECO:0008006" key="7">
    <source>
        <dbReference type="Google" id="ProtNLM"/>
    </source>
</evidence>
<evidence type="ECO:0000256" key="1">
    <source>
        <dbReference type="SAM" id="MobiDB-lite"/>
    </source>
</evidence>
<protein>
    <recommendedName>
        <fullName evidence="7">GPI anchored protein</fullName>
    </recommendedName>
</protein>
<evidence type="ECO:0000313" key="6">
    <source>
        <dbReference type="Proteomes" id="UP000006701"/>
    </source>
</evidence>
<accession>A1CFH2</accession>
<dbReference type="HOGENOM" id="CLU_023112_0_0_1"/>
<dbReference type="Proteomes" id="UP000006701">
    <property type="component" value="Unassembled WGS sequence"/>
</dbReference>
<dbReference type="eggNOG" id="ENOG502S21P">
    <property type="taxonomic scope" value="Eukaryota"/>
</dbReference>
<dbReference type="STRING" id="344612.A1CFH2"/>
<feature type="compositionally biased region" description="Polar residues" evidence="1">
    <location>
        <begin position="205"/>
        <end position="216"/>
    </location>
</feature>
<dbReference type="OMA" id="FMIPGIV"/>
<feature type="chain" id="PRO_5002633525" description="GPI anchored protein" evidence="2">
    <location>
        <begin position="20"/>
        <end position="609"/>
    </location>
</feature>
<evidence type="ECO:0000259" key="3">
    <source>
        <dbReference type="Pfam" id="PF22974"/>
    </source>
</evidence>
<dbReference type="EMBL" id="DS027052">
    <property type="protein sequence ID" value="EAW11621.1"/>
    <property type="molecule type" value="Genomic_DNA"/>
</dbReference>
<dbReference type="InterPro" id="IPR055647">
    <property type="entry name" value="DUF7223"/>
</dbReference>
<feature type="signal peptide" evidence="2">
    <location>
        <begin position="1"/>
        <end position="19"/>
    </location>
</feature>
<dbReference type="RefSeq" id="XP_001273047.1">
    <property type="nucleotide sequence ID" value="XM_001273046.1"/>
</dbReference>
<dbReference type="OrthoDB" id="5382170at2759"/>
<evidence type="ECO:0000259" key="4">
    <source>
        <dbReference type="Pfam" id="PF23865"/>
    </source>
</evidence>
<evidence type="ECO:0000313" key="5">
    <source>
        <dbReference type="EMBL" id="EAW11621.1"/>
    </source>
</evidence>
<dbReference type="GeneID" id="4704880"/>
<dbReference type="Pfam" id="PF23865">
    <property type="entry name" value="DUF7223"/>
    <property type="match status" value="1"/>
</dbReference>
<feature type="domain" description="DUF7029" evidence="3">
    <location>
        <begin position="85"/>
        <end position="182"/>
    </location>
</feature>
<dbReference type="Pfam" id="PF22974">
    <property type="entry name" value="DUF7029"/>
    <property type="match status" value="1"/>
</dbReference>
<keyword evidence="6" id="KW-1185">Reference proteome</keyword>
<dbReference type="AlphaFoldDB" id="A1CFH2"/>
<feature type="domain" description="DUF7223" evidence="4">
    <location>
        <begin position="272"/>
        <end position="480"/>
    </location>
</feature>
<evidence type="ECO:0000256" key="2">
    <source>
        <dbReference type="SAM" id="SignalP"/>
    </source>
</evidence>
<name>A1CFH2_ASPCL</name>
<reference evidence="5 6" key="1">
    <citation type="journal article" date="2008" name="PLoS Genet.">
        <title>Genomic islands in the pathogenic filamentous fungus Aspergillus fumigatus.</title>
        <authorList>
            <person name="Fedorova N.D."/>
            <person name="Khaldi N."/>
            <person name="Joardar V.S."/>
            <person name="Maiti R."/>
            <person name="Amedeo P."/>
            <person name="Anderson M.J."/>
            <person name="Crabtree J."/>
            <person name="Silva J.C."/>
            <person name="Badger J.H."/>
            <person name="Albarraq A."/>
            <person name="Angiuoli S."/>
            <person name="Bussey H."/>
            <person name="Bowyer P."/>
            <person name="Cotty P.J."/>
            <person name="Dyer P.S."/>
            <person name="Egan A."/>
            <person name="Galens K."/>
            <person name="Fraser-Liggett C.M."/>
            <person name="Haas B.J."/>
            <person name="Inman J.M."/>
            <person name="Kent R."/>
            <person name="Lemieux S."/>
            <person name="Malavazi I."/>
            <person name="Orvis J."/>
            <person name="Roemer T."/>
            <person name="Ronning C.M."/>
            <person name="Sundaram J.P."/>
            <person name="Sutton G."/>
            <person name="Turner G."/>
            <person name="Venter J.C."/>
            <person name="White O.R."/>
            <person name="Whitty B.R."/>
            <person name="Youngman P."/>
            <person name="Wolfe K.H."/>
            <person name="Goldman G.H."/>
            <person name="Wortman J.R."/>
            <person name="Jiang B."/>
            <person name="Denning D.W."/>
            <person name="Nierman W.C."/>
        </authorList>
    </citation>
    <scope>NUCLEOTIDE SEQUENCE [LARGE SCALE GENOMIC DNA]</scope>
    <source>
        <strain evidence="6">ATCC 1007 / CBS 513.65 / DSM 816 / NCTC 3887 / NRRL 1</strain>
    </source>
</reference>
<keyword evidence="2" id="KW-0732">Signal</keyword>
<dbReference type="VEuPathDB" id="FungiDB:ACLA_093200"/>
<organism evidence="5 6">
    <name type="scientific">Aspergillus clavatus (strain ATCC 1007 / CBS 513.65 / DSM 816 / NCTC 3887 / NRRL 1 / QM 1276 / 107)</name>
    <dbReference type="NCBI Taxonomy" id="344612"/>
    <lineage>
        <taxon>Eukaryota</taxon>
        <taxon>Fungi</taxon>
        <taxon>Dikarya</taxon>
        <taxon>Ascomycota</taxon>
        <taxon>Pezizomycotina</taxon>
        <taxon>Eurotiomycetes</taxon>
        <taxon>Eurotiomycetidae</taxon>
        <taxon>Eurotiales</taxon>
        <taxon>Aspergillaceae</taxon>
        <taxon>Aspergillus</taxon>
        <taxon>Aspergillus subgen. Fumigati</taxon>
    </lineage>
</organism>
<sequence length="609" mass="66199">MIVWLFFLITLALCSSANAAIKRTLPMSVQPVNFPRSRRLSAAVAPAKLKARARFSQEVLAYRASFDFMHDDTTAESVFATTLSVKSKWPILSLEELDHHLEDVTCSESHIEMFFASIEQFQSTQQELERTTELIVVTSHRGCNSDGERSAYRVTEVTVDVERRIVSLRKSDCSWQDAFESTRVSFSRRSPSEIQKRSHGFVKRQQPQTDMPATTKTMEKSGATPTVNFPVPPAVTSGYPTTANKALKFQYIDKQIYPPDIPAANMFLPEGITVSCRNCSLGGSIDITKGSFEVTGSDGIMDSVNRTIAFFEHGSIDVAVNGLFSQIELEFDLSASQNLISYPIQLPAIPLVPFEIPGVLVFGPLFQGNFDISLSLKESIGFSYGFNLSVPDNSRIELNMNEISNSSITGFDKSTVHALPFQAKSALTSLVARAVFKPQILLGINTAVGSVQGGIGAFLELPNLSLNVTQLSHVNEHCEAASSGDGKLSSTLDNVFGNLTHIVPNVDINLGALANFEVEVPRLFTEAAAVQTVLASTSYPLPTACLEFDSGSGKFGKPSPSPTPTPSPTVLDKTATTTADSKKSWGTVFNVNAYLQIACLIVSLHIAAW</sequence>
<dbReference type="KEGG" id="act:ACLA_093200"/>
<dbReference type="InterPro" id="IPR054293">
    <property type="entry name" value="DUF7029"/>
</dbReference>
<feature type="region of interest" description="Disordered" evidence="1">
    <location>
        <begin position="553"/>
        <end position="573"/>
    </location>
</feature>
<gene>
    <name evidence="5" type="ORF">ACLA_093200</name>
</gene>
<feature type="region of interest" description="Disordered" evidence="1">
    <location>
        <begin position="195"/>
        <end position="229"/>
    </location>
</feature>